<dbReference type="Pfam" id="PF06862">
    <property type="entry name" value="Utp25_C"/>
    <property type="match status" value="2"/>
</dbReference>
<dbReference type="GO" id="GO:0034511">
    <property type="term" value="F:U3 snoRNA binding"/>
    <property type="evidence" value="ECO:0007669"/>
    <property type="project" value="InterPro"/>
</dbReference>
<feature type="compositionally biased region" description="Acidic residues" evidence="4">
    <location>
        <begin position="149"/>
        <end position="170"/>
    </location>
</feature>
<feature type="region of interest" description="Disordered" evidence="4">
    <location>
        <begin position="828"/>
        <end position="855"/>
    </location>
</feature>
<feature type="compositionally biased region" description="Basic and acidic residues" evidence="4">
    <location>
        <begin position="138"/>
        <end position="148"/>
    </location>
</feature>
<feature type="compositionally biased region" description="Acidic residues" evidence="4">
    <location>
        <begin position="422"/>
        <end position="442"/>
    </location>
</feature>
<feature type="compositionally biased region" description="Polar residues" evidence="4">
    <location>
        <begin position="121"/>
        <end position="133"/>
    </location>
</feature>
<evidence type="ECO:0000256" key="4">
    <source>
        <dbReference type="SAM" id="MobiDB-lite"/>
    </source>
</evidence>
<dbReference type="EMBL" id="BEYU01000014">
    <property type="protein sequence ID" value="GBG25635.1"/>
    <property type="molecule type" value="Genomic_DNA"/>
</dbReference>
<dbReference type="Proteomes" id="UP000241890">
    <property type="component" value="Unassembled WGS sequence"/>
</dbReference>
<dbReference type="InterPro" id="IPR053939">
    <property type="entry name" value="UTP25_C"/>
</dbReference>
<dbReference type="InterPro" id="IPR010678">
    <property type="entry name" value="UTP25"/>
</dbReference>
<feature type="compositionally biased region" description="Acidic residues" evidence="4">
    <location>
        <begin position="619"/>
        <end position="631"/>
    </location>
</feature>
<keyword evidence="3" id="KW-0539">Nucleus</keyword>
<feature type="region of interest" description="Disordered" evidence="4">
    <location>
        <begin position="406"/>
        <end position="442"/>
    </location>
</feature>
<evidence type="ECO:0000256" key="3">
    <source>
        <dbReference type="ARBA" id="ARBA00023242"/>
    </source>
</evidence>
<name>A0A2R5G509_9STRA</name>
<feature type="domain" description="UTP25 C-terminal" evidence="5">
    <location>
        <begin position="864"/>
        <end position="975"/>
    </location>
</feature>
<proteinExistence type="inferred from homology"/>
<feature type="domain" description="UTP25 C-terminal" evidence="5">
    <location>
        <begin position="773"/>
        <end position="842"/>
    </location>
</feature>
<sequence>MGKRKGSKGGKGGGSKRRKGGLSKNARKAKAQADWYTNDGATGIYGSLSKKNDKSGEREESAAGQRSGKRRRERDGLLGSRNGIANGFEDADSDGEVEWDQDDNVDSDDAEEEPDAAYQGLLSSLTSAENSLALSERGVLDRVRREQEGIEEDDDDDDEDVDEDEEDENGEGNKMQESEIDNAANAGSHGSDVEEDDEEGDEDEDAGAEMAESGHFEERFVKNYGFDEDSLERLADQDAQKNPATKREKMLQRKSKSKILVGTSKLKCIALGADADAMVNRNEFTAERVRKDNEDALVQTHEIRTRLAKSWLAYAERRHRICKDRLGEDRVPPRNAFGFTALQNALVEPLKRYTDINFGARDLGNASELRELYVLHVLNHVMKSRDLVTKHNARLRIRAEKQRRAREAAKVARGQAASGKSEEEEEEEEEEEDNEAAENDDLLDDVVRDQGFTRPQALILVPTRHAALRVMRVMLEVLPSGTSAANKSRIFSDYCEEGGEELPDVAKRVRRESATAGEAYDELFYDAEEHPFLRDDEARKGGAGGGRPADWHDVFTGNSDECFRIGVALNGRKSVRFFADFYKADIIIASPLGIRLATGQEIGDAVENDQDAVGRDSGGEEEEEVEEEDNLADLGINTREQLRREERRKEKESADFLSSIEVCVIDQAEMIQMQNWQHLIDTMSAVNRKPIELRDDMDFSRIRPLSLVDGLPRRFRQTIVCSAYPDPFINALTAPRSSTDLNLAGQLTVRRAAYSGVLEDVDVDGIAHKFVRVETDSDDRLEYFSMNVLPALQRQAAAHTMVVVPSYLDFVSVRKLFRDAAHSLGEEGERAMGKPWRRQRKNRVRDKSGKRLSHTETDGEIEPALFVSVTEYSETDQITRARGDFFHGRARILLTTERFHFYNRFRLRGIHRLVFYAPPLNAHFYSELANLIEPSAEPSSNLVLFDKREAMALERIAGTTAALHMLKGTKRVFTFTTGA</sequence>
<evidence type="ECO:0000256" key="2">
    <source>
        <dbReference type="ARBA" id="ARBA00009223"/>
    </source>
</evidence>
<evidence type="ECO:0000256" key="1">
    <source>
        <dbReference type="ARBA" id="ARBA00004604"/>
    </source>
</evidence>
<feature type="compositionally biased region" description="Basic and acidic residues" evidence="4">
    <location>
        <begin position="845"/>
        <end position="855"/>
    </location>
</feature>
<feature type="domain" description="UTP25 NTP hydrolase-like" evidence="6">
    <location>
        <begin position="645"/>
        <end position="736"/>
    </location>
</feature>
<dbReference type="AlphaFoldDB" id="A0A2R5G509"/>
<dbReference type="OrthoDB" id="10264378at2759"/>
<protein>
    <submittedName>
        <fullName evidence="7">U3 small nucleolar RNA-associated protein 25</fullName>
    </submittedName>
</protein>
<dbReference type="PANTHER" id="PTHR12933:SF0">
    <property type="entry name" value="U3 SMALL NUCLEOLAR RNA-ASSOCIATED PROTEIN 25 HOMOLOG"/>
    <property type="match status" value="1"/>
</dbReference>
<accession>A0A2R5G509</accession>
<feature type="region of interest" description="Disordered" evidence="4">
    <location>
        <begin position="1"/>
        <end position="219"/>
    </location>
</feature>
<evidence type="ECO:0000259" key="6">
    <source>
        <dbReference type="Pfam" id="PF22916"/>
    </source>
</evidence>
<evidence type="ECO:0000259" key="5">
    <source>
        <dbReference type="Pfam" id="PF06862"/>
    </source>
</evidence>
<feature type="compositionally biased region" description="Basic residues" evidence="4">
    <location>
        <begin position="835"/>
        <end position="844"/>
    </location>
</feature>
<feature type="compositionally biased region" description="Basic residues" evidence="4">
    <location>
        <begin position="1"/>
        <end position="30"/>
    </location>
</feature>
<dbReference type="Pfam" id="PF22916">
    <property type="entry name" value="UTP25_NTPase-like"/>
    <property type="match status" value="3"/>
</dbReference>
<keyword evidence="8" id="KW-1185">Reference proteome</keyword>
<feature type="compositionally biased region" description="Acidic residues" evidence="4">
    <location>
        <begin position="89"/>
        <end position="115"/>
    </location>
</feature>
<comment type="subcellular location">
    <subcellularLocation>
        <location evidence="1">Nucleus</location>
        <location evidence="1">Nucleolus</location>
    </subcellularLocation>
</comment>
<feature type="domain" description="UTP25 NTP hydrolase-like" evidence="6">
    <location>
        <begin position="434"/>
        <end position="604"/>
    </location>
</feature>
<reference evidence="7 8" key="1">
    <citation type="submission" date="2017-12" db="EMBL/GenBank/DDBJ databases">
        <title>Sequencing, de novo assembly and annotation of complete genome of a new Thraustochytrid species, strain FCC1311.</title>
        <authorList>
            <person name="Sedici K."/>
            <person name="Godart F."/>
            <person name="Aiese Cigliano R."/>
            <person name="Sanseverino W."/>
            <person name="Barakat M."/>
            <person name="Ortet P."/>
            <person name="Marechal E."/>
            <person name="Cagnac O."/>
            <person name="Amato A."/>
        </authorList>
    </citation>
    <scope>NUCLEOTIDE SEQUENCE [LARGE SCALE GENOMIC DNA]</scope>
</reference>
<organism evidence="7 8">
    <name type="scientific">Hondaea fermentalgiana</name>
    <dbReference type="NCBI Taxonomy" id="2315210"/>
    <lineage>
        <taxon>Eukaryota</taxon>
        <taxon>Sar</taxon>
        <taxon>Stramenopiles</taxon>
        <taxon>Bigyra</taxon>
        <taxon>Labyrinthulomycetes</taxon>
        <taxon>Thraustochytrida</taxon>
        <taxon>Thraustochytriidae</taxon>
        <taxon>Hondaea</taxon>
    </lineage>
</organism>
<feature type="region of interest" description="Disordered" evidence="4">
    <location>
        <begin position="606"/>
        <end position="632"/>
    </location>
</feature>
<feature type="compositionally biased region" description="Basic and acidic residues" evidence="4">
    <location>
        <begin position="50"/>
        <end position="61"/>
    </location>
</feature>
<feature type="region of interest" description="Disordered" evidence="4">
    <location>
        <begin position="234"/>
        <end position="255"/>
    </location>
</feature>
<dbReference type="InterPro" id="IPR053940">
    <property type="entry name" value="UTP25_NTPase-like"/>
</dbReference>
<dbReference type="InParanoid" id="A0A2R5G509"/>
<dbReference type="GO" id="GO:0019843">
    <property type="term" value="F:rRNA binding"/>
    <property type="evidence" value="ECO:0007669"/>
    <property type="project" value="TreeGrafter"/>
</dbReference>
<evidence type="ECO:0000313" key="8">
    <source>
        <dbReference type="Proteomes" id="UP000241890"/>
    </source>
</evidence>
<comment type="similarity">
    <text evidence="2">Belongs to the UTP25 family.</text>
</comment>
<evidence type="ECO:0000313" key="7">
    <source>
        <dbReference type="EMBL" id="GBG25635.1"/>
    </source>
</evidence>
<dbReference type="GO" id="GO:0000462">
    <property type="term" value="P:maturation of SSU-rRNA from tricistronic rRNA transcript (SSU-rRNA, 5.8S rRNA, LSU-rRNA)"/>
    <property type="evidence" value="ECO:0007669"/>
    <property type="project" value="TreeGrafter"/>
</dbReference>
<feature type="domain" description="UTP25 NTP hydrolase-like" evidence="6">
    <location>
        <begin position="353"/>
        <end position="404"/>
    </location>
</feature>
<gene>
    <name evidence="7" type="ORF">FCC1311_018542</name>
</gene>
<dbReference type="PANTHER" id="PTHR12933">
    <property type="entry name" value="ORF PROTEIN-RELATED"/>
    <property type="match status" value="1"/>
</dbReference>
<dbReference type="GO" id="GO:0032040">
    <property type="term" value="C:small-subunit processome"/>
    <property type="evidence" value="ECO:0007669"/>
    <property type="project" value="TreeGrafter"/>
</dbReference>
<feature type="compositionally biased region" description="Acidic residues" evidence="4">
    <location>
        <begin position="193"/>
        <end position="207"/>
    </location>
</feature>
<feature type="compositionally biased region" description="Basic and acidic residues" evidence="4">
    <location>
        <begin position="234"/>
        <end position="251"/>
    </location>
</feature>
<comment type="caution">
    <text evidence="7">The sequence shown here is derived from an EMBL/GenBank/DDBJ whole genome shotgun (WGS) entry which is preliminary data.</text>
</comment>